<reference evidence="6 7" key="1">
    <citation type="submission" date="2017-03" db="EMBL/GenBank/DDBJ databases">
        <title>Genomes of endolithic fungi from Antarctica.</title>
        <authorList>
            <person name="Coleine C."/>
            <person name="Masonjones S."/>
            <person name="Stajich J.E."/>
        </authorList>
    </citation>
    <scope>NUCLEOTIDE SEQUENCE [LARGE SCALE GENOMIC DNA]</scope>
    <source>
        <strain evidence="6 7">CCFEE 5187</strain>
    </source>
</reference>
<dbReference type="AlphaFoldDB" id="A0A4U0WWF4"/>
<dbReference type="PROSITE" id="PS00625">
    <property type="entry name" value="RCC1_1"/>
    <property type="match status" value="1"/>
</dbReference>
<sequence length="659" mass="68319">MAPKKAAPAPATRTSSRQAAATTKPTTSTTAAAPAPPPTRTANTGAKIIKKAPTKTTNKATNKTGTTTAAANAKAPAKRGRPKKDTTAATASAANGTKSKTSTKTKATTAPAKKPAAPRKKPTKAAPPAGEDAEEDGEDGAQAGEGQQSVAKPKVTRKRKATEEAAAKPAKKAKVPKKGPIINHAPTQRLHVYVFGEGSSGELGLGTAKTAIDVKRPRLNPYLAADTVGVVQVATGGMHVVALTHDNKILTWGVNDQGALGRDTEWEGGLKDIDDNNSDDDSDGGADAGLNPKESTPTAIPSDSFPEGTVFVRVAAGDSTSFALTDDGKVWGWGTFRSNEGIFGFTKTSFIQKTPLHLEKLKKIKDITCGANHALALDKLGAVFAWGSGQQNQLGRRVVERTKTEGLVPREFGLPKKIKLVACGSYHSFAVDSKDQVWAWGLNNYGETGIPESAGEDSAVVLVPEIVHGLEGKHLTSINGGAHHSIGVTAEGECLVWGRVDGFQMGIPLDSLINDPATKEHVIFDQRQKPRILTHPTPVPVLAALAANNTAATNGANGTAPTPPVTVAYATAASDHCIAITTAGTAYSWGFSANYQTGLGTDDDVETATLIDNTAVRGKKLNWAGAGGQYSILTALAEEVGGAEGDEGVNGDGQGQVKK</sequence>
<dbReference type="InterPro" id="IPR009091">
    <property type="entry name" value="RCC1/BLIP-II"/>
</dbReference>
<feature type="repeat" description="RCC1" evidence="3">
    <location>
        <begin position="247"/>
        <end position="327"/>
    </location>
</feature>
<gene>
    <name evidence="6" type="ORF">B0A49_07741</name>
</gene>
<dbReference type="Pfam" id="PF25390">
    <property type="entry name" value="WD40_RLD"/>
    <property type="match status" value="1"/>
</dbReference>
<dbReference type="PROSITE" id="PS50012">
    <property type="entry name" value="RCC1_3"/>
    <property type="match status" value="6"/>
</dbReference>
<keyword evidence="7" id="KW-1185">Reference proteome</keyword>
<evidence type="ECO:0000259" key="5">
    <source>
        <dbReference type="Pfam" id="PF25390"/>
    </source>
</evidence>
<evidence type="ECO:0000256" key="4">
    <source>
        <dbReference type="SAM" id="MobiDB-lite"/>
    </source>
</evidence>
<dbReference type="SUPFAM" id="SSF50985">
    <property type="entry name" value="RCC1/BLIP-II"/>
    <property type="match status" value="1"/>
</dbReference>
<accession>A0A4U0WWF4</accession>
<dbReference type="PRINTS" id="PR00633">
    <property type="entry name" value="RCCNDNSATION"/>
</dbReference>
<feature type="compositionally biased region" description="Low complexity" evidence="4">
    <location>
        <begin position="1"/>
        <end position="33"/>
    </location>
</feature>
<comment type="caution">
    <text evidence="6">The sequence shown here is derived from an EMBL/GenBank/DDBJ whole genome shotgun (WGS) entry which is preliminary data.</text>
</comment>
<keyword evidence="2" id="KW-0677">Repeat</keyword>
<feature type="repeat" description="RCC1" evidence="3">
    <location>
        <begin position="381"/>
        <end position="434"/>
    </location>
</feature>
<feature type="compositionally biased region" description="Acidic residues" evidence="4">
    <location>
        <begin position="275"/>
        <end position="284"/>
    </location>
</feature>
<feature type="region of interest" description="Disordered" evidence="4">
    <location>
        <begin position="1"/>
        <end position="181"/>
    </location>
</feature>
<dbReference type="GO" id="GO:0005737">
    <property type="term" value="C:cytoplasm"/>
    <property type="evidence" value="ECO:0007669"/>
    <property type="project" value="TreeGrafter"/>
</dbReference>
<dbReference type="PROSITE" id="PS00626">
    <property type="entry name" value="RCC1_2"/>
    <property type="match status" value="2"/>
</dbReference>
<dbReference type="InterPro" id="IPR051553">
    <property type="entry name" value="Ran_GTPase-activating"/>
</dbReference>
<evidence type="ECO:0000256" key="3">
    <source>
        <dbReference type="PROSITE-ProRule" id="PRU00235"/>
    </source>
</evidence>
<name>A0A4U0WWF4_9PEZI</name>
<feature type="repeat" description="RCC1" evidence="3">
    <location>
        <begin position="435"/>
        <end position="491"/>
    </location>
</feature>
<feature type="compositionally biased region" description="Low complexity" evidence="4">
    <location>
        <begin position="54"/>
        <end position="75"/>
    </location>
</feature>
<dbReference type="InterPro" id="IPR058923">
    <property type="entry name" value="RCC1-like_dom"/>
</dbReference>
<dbReference type="Proteomes" id="UP000308768">
    <property type="component" value="Unassembled WGS sequence"/>
</dbReference>
<evidence type="ECO:0000256" key="2">
    <source>
        <dbReference type="ARBA" id="ARBA00022737"/>
    </source>
</evidence>
<dbReference type="EMBL" id="NAJN01000949">
    <property type="protein sequence ID" value="TKA67106.1"/>
    <property type="molecule type" value="Genomic_DNA"/>
</dbReference>
<protein>
    <recommendedName>
        <fullName evidence="5">RCC1-like domain-containing protein</fullName>
    </recommendedName>
</protein>
<dbReference type="Gene3D" id="2.130.10.30">
    <property type="entry name" value="Regulator of chromosome condensation 1/beta-lactamase-inhibitor protein II"/>
    <property type="match status" value="1"/>
</dbReference>
<organism evidence="6 7">
    <name type="scientific">Cryomyces minteri</name>
    <dbReference type="NCBI Taxonomy" id="331657"/>
    <lineage>
        <taxon>Eukaryota</taxon>
        <taxon>Fungi</taxon>
        <taxon>Dikarya</taxon>
        <taxon>Ascomycota</taxon>
        <taxon>Pezizomycotina</taxon>
        <taxon>Dothideomycetes</taxon>
        <taxon>Dothideomycetes incertae sedis</taxon>
        <taxon>Cryomyces</taxon>
    </lineage>
</organism>
<evidence type="ECO:0000313" key="6">
    <source>
        <dbReference type="EMBL" id="TKA67106.1"/>
    </source>
</evidence>
<evidence type="ECO:0000256" key="1">
    <source>
        <dbReference type="ARBA" id="ARBA00022658"/>
    </source>
</evidence>
<feature type="repeat" description="RCC1" evidence="3">
    <location>
        <begin position="584"/>
        <end position="637"/>
    </location>
</feature>
<evidence type="ECO:0000313" key="7">
    <source>
        <dbReference type="Proteomes" id="UP000308768"/>
    </source>
</evidence>
<proteinExistence type="predicted"/>
<feature type="compositionally biased region" description="Low complexity" evidence="4">
    <location>
        <begin position="87"/>
        <end position="115"/>
    </location>
</feature>
<dbReference type="OrthoDB" id="61110at2759"/>
<dbReference type="GO" id="GO:0005085">
    <property type="term" value="F:guanyl-nucleotide exchange factor activity"/>
    <property type="evidence" value="ECO:0007669"/>
    <property type="project" value="TreeGrafter"/>
</dbReference>
<feature type="repeat" description="RCC1" evidence="3">
    <location>
        <begin position="190"/>
        <end position="246"/>
    </location>
</feature>
<keyword evidence="1" id="KW-0344">Guanine-nucleotide releasing factor</keyword>
<dbReference type="STRING" id="331657.A0A4U0WWF4"/>
<dbReference type="PANTHER" id="PTHR45982:SF1">
    <property type="entry name" value="REGULATOR OF CHROMOSOME CONDENSATION"/>
    <property type="match status" value="1"/>
</dbReference>
<feature type="compositionally biased region" description="Basic and acidic residues" evidence="4">
    <location>
        <begin position="263"/>
        <end position="274"/>
    </location>
</feature>
<feature type="repeat" description="RCC1" evidence="3">
    <location>
        <begin position="328"/>
        <end position="380"/>
    </location>
</feature>
<feature type="domain" description="RCC1-like" evidence="5">
    <location>
        <begin position="191"/>
        <end position="632"/>
    </location>
</feature>
<dbReference type="InterPro" id="IPR000408">
    <property type="entry name" value="Reg_chr_condens"/>
</dbReference>
<dbReference type="PANTHER" id="PTHR45982">
    <property type="entry name" value="REGULATOR OF CHROMOSOME CONDENSATION"/>
    <property type="match status" value="1"/>
</dbReference>
<feature type="region of interest" description="Disordered" evidence="4">
    <location>
        <begin position="263"/>
        <end position="304"/>
    </location>
</feature>